<evidence type="ECO:0000313" key="1">
    <source>
        <dbReference type="EMBL" id="RHC03588.1"/>
    </source>
</evidence>
<accession>A0A413YH46</accession>
<dbReference type="Proteomes" id="UP000284742">
    <property type="component" value="Unassembled WGS sequence"/>
</dbReference>
<proteinExistence type="predicted"/>
<dbReference type="AlphaFoldDB" id="A0A413YH46"/>
<dbReference type="Pfam" id="PF11185">
    <property type="entry name" value="DUF2971"/>
    <property type="match status" value="1"/>
</dbReference>
<evidence type="ECO:0000313" key="2">
    <source>
        <dbReference type="Proteomes" id="UP000284742"/>
    </source>
</evidence>
<gene>
    <name evidence="1" type="ORF">DW860_14585</name>
</gene>
<dbReference type="InterPro" id="IPR021352">
    <property type="entry name" value="DUF2971"/>
</dbReference>
<dbReference type="EMBL" id="QSHK01000014">
    <property type="protein sequence ID" value="RHC03588.1"/>
    <property type="molecule type" value="Genomic_DNA"/>
</dbReference>
<organism evidence="1 2">
    <name type="scientific">Dorea formicigenerans</name>
    <dbReference type="NCBI Taxonomy" id="39486"/>
    <lineage>
        <taxon>Bacteria</taxon>
        <taxon>Bacillati</taxon>
        <taxon>Bacillota</taxon>
        <taxon>Clostridia</taxon>
        <taxon>Lachnospirales</taxon>
        <taxon>Lachnospiraceae</taxon>
        <taxon>Dorea</taxon>
    </lineage>
</organism>
<reference evidence="1 2" key="1">
    <citation type="submission" date="2018-08" db="EMBL/GenBank/DDBJ databases">
        <title>A genome reference for cultivated species of the human gut microbiota.</title>
        <authorList>
            <person name="Zou Y."/>
            <person name="Xue W."/>
            <person name="Luo G."/>
        </authorList>
    </citation>
    <scope>NUCLEOTIDE SEQUENCE [LARGE SCALE GENOMIC DNA]</scope>
    <source>
        <strain evidence="1 2">AM37-5</strain>
    </source>
</reference>
<name>A0A413YH46_9FIRM</name>
<comment type="caution">
    <text evidence="1">The sequence shown here is derived from an EMBL/GenBank/DDBJ whole genome shotgun (WGS) entry which is preliminary data.</text>
</comment>
<sequence length="255" mass="30140">MVYPSSPLYFNDPYDCEFCFQSDALESVLDRETYIHLLERKFSLKQEEKNRILYSDNIERAMKIVLQAHGGSLSDSWMNILQNGLNDCMSIIKDAVRVVCLSEVYDSMLMWSHYARNHTGFCIEYDFKESDMFYKHLYPVTYTKDRYAVSKADMLSENTEWIYKTTCRKSNVWAYEKEWRIVTANFNKVMPQKLKYPNGKYVLDLKKNIKAFYLGAKISENFKEEIIQFGKKNSIDIYQMVLSPSTYELNAKKII</sequence>
<protein>
    <submittedName>
        <fullName evidence="1">DUF2971 domain-containing protein</fullName>
    </submittedName>
</protein>